<dbReference type="PROSITE" id="PS50943">
    <property type="entry name" value="HTH_CROC1"/>
    <property type="match status" value="1"/>
</dbReference>
<feature type="compositionally biased region" description="Basic and acidic residues" evidence="1">
    <location>
        <begin position="141"/>
        <end position="153"/>
    </location>
</feature>
<accession>A0A853A5S3</accession>
<feature type="compositionally biased region" description="Basic and acidic residues" evidence="1">
    <location>
        <begin position="84"/>
        <end position="106"/>
    </location>
</feature>
<name>A0A853A5S3_9ACTN</name>
<dbReference type="GO" id="GO:0003677">
    <property type="term" value="F:DNA binding"/>
    <property type="evidence" value="ECO:0007669"/>
    <property type="project" value="InterPro"/>
</dbReference>
<feature type="compositionally biased region" description="Acidic residues" evidence="1">
    <location>
        <begin position="113"/>
        <end position="123"/>
    </location>
</feature>
<dbReference type="SUPFAM" id="SSF47413">
    <property type="entry name" value="lambda repressor-like DNA-binding domains"/>
    <property type="match status" value="1"/>
</dbReference>
<gene>
    <name evidence="3" type="ORF">FHU37_002821</name>
</gene>
<dbReference type="Proteomes" id="UP000567795">
    <property type="component" value="Unassembled WGS sequence"/>
</dbReference>
<proteinExistence type="predicted"/>
<dbReference type="RefSeq" id="WP_179814536.1">
    <property type="nucleotide sequence ID" value="NZ_JACBZD010000001.1"/>
</dbReference>
<dbReference type="AlphaFoldDB" id="A0A853A5S3"/>
<protein>
    <submittedName>
        <fullName evidence="3">Transcriptional regulator with XRE-family HTH domain</fullName>
    </submittedName>
</protein>
<dbReference type="Gene3D" id="1.10.260.40">
    <property type="entry name" value="lambda repressor-like DNA-binding domains"/>
    <property type="match status" value="1"/>
</dbReference>
<dbReference type="SMART" id="SM00530">
    <property type="entry name" value="HTH_XRE"/>
    <property type="match status" value="1"/>
</dbReference>
<dbReference type="EMBL" id="JACBZD010000001">
    <property type="protein sequence ID" value="NYI05878.1"/>
    <property type="molecule type" value="Genomic_DNA"/>
</dbReference>
<dbReference type="Pfam" id="PF13560">
    <property type="entry name" value="HTH_31"/>
    <property type="match status" value="1"/>
</dbReference>
<feature type="domain" description="HTH cro/C1-type" evidence="2">
    <location>
        <begin position="15"/>
        <end position="70"/>
    </location>
</feature>
<dbReference type="InterPro" id="IPR010982">
    <property type="entry name" value="Lambda_DNA-bd_dom_sf"/>
</dbReference>
<comment type="caution">
    <text evidence="3">The sequence shown here is derived from an EMBL/GenBank/DDBJ whole genome shotgun (WGS) entry which is preliminary data.</text>
</comment>
<evidence type="ECO:0000313" key="3">
    <source>
        <dbReference type="EMBL" id="NYI05878.1"/>
    </source>
</evidence>
<sequence>MDAPSSDTEAFAERLRELKDRTGRSYGALARRLHVSASTLHRYCHGEAVPTEFAPVERFARLCGADPEELVGLHRRWILADEERRRSQGREGPGKEEGREPVERAQRSSGADVEIEVEVEDEAGTGAGPGAEPTEPATGGEGERQEEGSDGERAAGPAGPTGPAPRAIRPGRRWRPRAARWAVAAVAAGTLLAPLAVDAVSRQSSSAAPQRPSASSSTASTGPGEAVAPPFGWDVQSHVWEANCDHAYLLDAPPERVPAPPDEQHAAAWAAERGAVHAGETQVRVTVQGTTSAAVVIQAVRVHVVERGDGLAPDAAAAGNWGVYEMSSGCGGALTPRFFEVDLESPRPVVRPRPGGTEAGPIPAVSLPLRVSADDPEVLLIKARAVDCDCSWYLELEWTSLGGSGTLRIDDAGTPFRTSGARGLPVYGYDWAAGRWTEGG</sequence>
<dbReference type="CDD" id="cd00093">
    <property type="entry name" value="HTH_XRE"/>
    <property type="match status" value="1"/>
</dbReference>
<feature type="compositionally biased region" description="Low complexity" evidence="1">
    <location>
        <begin position="204"/>
        <end position="221"/>
    </location>
</feature>
<keyword evidence="4" id="KW-1185">Reference proteome</keyword>
<evidence type="ECO:0000313" key="4">
    <source>
        <dbReference type="Proteomes" id="UP000567795"/>
    </source>
</evidence>
<evidence type="ECO:0000256" key="1">
    <source>
        <dbReference type="SAM" id="MobiDB-lite"/>
    </source>
</evidence>
<feature type="region of interest" description="Disordered" evidence="1">
    <location>
        <begin position="84"/>
        <end position="173"/>
    </location>
</feature>
<evidence type="ECO:0000259" key="2">
    <source>
        <dbReference type="PROSITE" id="PS50943"/>
    </source>
</evidence>
<organism evidence="3 4">
    <name type="scientific">Allostreptomyces psammosilenae</name>
    <dbReference type="NCBI Taxonomy" id="1892865"/>
    <lineage>
        <taxon>Bacteria</taxon>
        <taxon>Bacillati</taxon>
        <taxon>Actinomycetota</taxon>
        <taxon>Actinomycetes</taxon>
        <taxon>Kitasatosporales</taxon>
        <taxon>Streptomycetaceae</taxon>
        <taxon>Allostreptomyces</taxon>
    </lineage>
</organism>
<feature type="region of interest" description="Disordered" evidence="1">
    <location>
        <begin position="204"/>
        <end position="230"/>
    </location>
</feature>
<reference evidence="3 4" key="1">
    <citation type="submission" date="2020-07" db="EMBL/GenBank/DDBJ databases">
        <title>Sequencing the genomes of 1000 actinobacteria strains.</title>
        <authorList>
            <person name="Klenk H.-P."/>
        </authorList>
    </citation>
    <scope>NUCLEOTIDE SEQUENCE [LARGE SCALE GENOMIC DNA]</scope>
    <source>
        <strain evidence="3 4">DSM 42178</strain>
    </source>
</reference>
<dbReference type="InterPro" id="IPR001387">
    <property type="entry name" value="Cro/C1-type_HTH"/>
</dbReference>